<dbReference type="VEuPathDB" id="FungiDB:FUN_006582"/>
<sequence length="539" mass="61961">MEDGKSNKKKFKHLDDMASIANQGIPDTNCKSLIGNILLERVRVADSAVRQFREKKDDTVFFNKENYLSLQKLTVIIGQIKIFVSEISQLKTLKKYIGAKNIEKTFADLYKLEEFKADQDYFAELLREMVKDVRDRIQSSSTVLGDIAPVLVPFTKFVPLIKEIGAIVDEIIDVVEAAEHNKRTCIVLLERVQLSYIIKQIKKFVSEISQLKTLTKYIEAKNIEKTFADLCKEFDSSFNLLFVSIDLKRSKSIEDKLEELKANQYELMKIALEKLMTDSSQNQKKIENIFQKLEKEDISYFEYNEFSKPIPIGKGGFGIVYKAETNDKKPVALKGLISSVIDENIIKNFVKELKLLRMVSYHDNINRFLGITKVKWADNTGYIMIQMALDITHGLLCLHLRNIIHRDLHSKNILVNDGKLLIADFGLSKQLTEVTSNSTRELLNMLNYNITSGWPPFCTVERDMLGTPLEYQQLYQKCWDGDPEKRPKINQIYKEILSQSNINNISEQSEDSLVNNDSFDNLNIQSCQSDLCIKTELVL</sequence>
<dbReference type="VEuPathDB" id="FungiDB:RhiirFUN_010505"/>
<dbReference type="Pfam" id="PF00069">
    <property type="entry name" value="Pkinase"/>
    <property type="match status" value="1"/>
</dbReference>
<evidence type="ECO:0000256" key="2">
    <source>
        <dbReference type="ARBA" id="ARBA00022741"/>
    </source>
</evidence>
<evidence type="ECO:0000256" key="3">
    <source>
        <dbReference type="ARBA" id="ARBA00022777"/>
    </source>
</evidence>
<evidence type="ECO:0000256" key="5">
    <source>
        <dbReference type="PROSITE-ProRule" id="PRU10141"/>
    </source>
</evidence>
<dbReference type="InterPro" id="IPR000719">
    <property type="entry name" value="Prot_kinase_dom"/>
</dbReference>
<dbReference type="Gene3D" id="1.20.930.20">
    <property type="entry name" value="Adaptor protein Cbl, N-terminal domain"/>
    <property type="match status" value="2"/>
</dbReference>
<evidence type="ECO:0000256" key="1">
    <source>
        <dbReference type="ARBA" id="ARBA00022679"/>
    </source>
</evidence>
<organism evidence="7 8">
    <name type="scientific">Rhizophagus irregularis</name>
    <dbReference type="NCBI Taxonomy" id="588596"/>
    <lineage>
        <taxon>Eukaryota</taxon>
        <taxon>Fungi</taxon>
        <taxon>Fungi incertae sedis</taxon>
        <taxon>Mucoromycota</taxon>
        <taxon>Glomeromycotina</taxon>
        <taxon>Glomeromycetes</taxon>
        <taxon>Glomerales</taxon>
        <taxon>Glomeraceae</taxon>
        <taxon>Rhizophagus</taxon>
    </lineage>
</organism>
<dbReference type="PROSITE" id="PS00107">
    <property type="entry name" value="PROTEIN_KINASE_ATP"/>
    <property type="match status" value="1"/>
</dbReference>
<dbReference type="CDD" id="cd21037">
    <property type="entry name" value="MLKL_NTD"/>
    <property type="match status" value="1"/>
</dbReference>
<evidence type="ECO:0000313" key="7">
    <source>
        <dbReference type="EMBL" id="PKK76178.1"/>
    </source>
</evidence>
<dbReference type="GO" id="GO:0004674">
    <property type="term" value="F:protein serine/threonine kinase activity"/>
    <property type="evidence" value="ECO:0007669"/>
    <property type="project" value="TreeGrafter"/>
</dbReference>
<gene>
    <name evidence="7" type="ORF">RhiirC2_845404</name>
</gene>
<keyword evidence="1" id="KW-0808">Transferase</keyword>
<dbReference type="PANTHER" id="PTHR44329:SF288">
    <property type="entry name" value="MITOGEN-ACTIVATED PROTEIN KINASE KINASE KINASE 20"/>
    <property type="match status" value="1"/>
</dbReference>
<dbReference type="VEuPathDB" id="FungiDB:RhiirA1_454861"/>
<proteinExistence type="predicted"/>
<dbReference type="InterPro" id="IPR059179">
    <property type="entry name" value="MLKL-like_MCAfunc"/>
</dbReference>
<dbReference type="InterPro" id="IPR051681">
    <property type="entry name" value="Ser/Thr_Kinases-Pseudokinases"/>
</dbReference>
<dbReference type="InterPro" id="IPR011009">
    <property type="entry name" value="Kinase-like_dom_sf"/>
</dbReference>
<dbReference type="Proteomes" id="UP000233469">
    <property type="component" value="Unassembled WGS sequence"/>
</dbReference>
<dbReference type="Gene3D" id="3.30.200.20">
    <property type="entry name" value="Phosphorylase Kinase, domain 1"/>
    <property type="match status" value="1"/>
</dbReference>
<evidence type="ECO:0000259" key="6">
    <source>
        <dbReference type="PROSITE" id="PS50011"/>
    </source>
</evidence>
<feature type="domain" description="Protein kinase" evidence="6">
    <location>
        <begin position="306"/>
        <end position="539"/>
    </location>
</feature>
<dbReference type="EMBL" id="LLXL01000198">
    <property type="protein sequence ID" value="PKK76178.1"/>
    <property type="molecule type" value="Genomic_DNA"/>
</dbReference>
<keyword evidence="4 5" id="KW-0067">ATP-binding</keyword>
<evidence type="ECO:0000313" key="8">
    <source>
        <dbReference type="Proteomes" id="UP000233469"/>
    </source>
</evidence>
<keyword evidence="3 7" id="KW-0418">Kinase</keyword>
<dbReference type="InterPro" id="IPR036537">
    <property type="entry name" value="Adaptor_Cbl_N_dom_sf"/>
</dbReference>
<dbReference type="Gene3D" id="1.10.510.10">
    <property type="entry name" value="Transferase(Phosphotransferase) domain 1"/>
    <property type="match status" value="1"/>
</dbReference>
<evidence type="ECO:0000256" key="4">
    <source>
        <dbReference type="ARBA" id="ARBA00022840"/>
    </source>
</evidence>
<reference evidence="7 8" key="1">
    <citation type="submission" date="2016-04" db="EMBL/GenBank/DDBJ databases">
        <title>Genome analyses suggest a sexual origin of heterokaryosis in a supposedly ancient asexual fungus.</title>
        <authorList>
            <person name="Ropars J."/>
            <person name="Sedzielewska K."/>
            <person name="Noel J."/>
            <person name="Charron P."/>
            <person name="Farinelli L."/>
            <person name="Marton T."/>
            <person name="Kruger M."/>
            <person name="Pelin A."/>
            <person name="Brachmann A."/>
            <person name="Corradi N."/>
        </authorList>
    </citation>
    <scope>NUCLEOTIDE SEQUENCE [LARGE SCALE GENOMIC DNA]</scope>
    <source>
        <strain evidence="7 8">C2</strain>
    </source>
</reference>
<dbReference type="GO" id="GO:0005524">
    <property type="term" value="F:ATP binding"/>
    <property type="evidence" value="ECO:0007669"/>
    <property type="project" value="UniProtKB-UniRule"/>
</dbReference>
<reference evidence="7 8" key="2">
    <citation type="submission" date="2017-10" db="EMBL/GenBank/DDBJ databases">
        <title>Extensive intraspecific genome diversity in a model arbuscular mycorrhizal fungus.</title>
        <authorList>
            <person name="Chen E.C.H."/>
            <person name="Morin E."/>
            <person name="Baudet D."/>
            <person name="Noel J."/>
            <person name="Ndikumana S."/>
            <person name="Charron P."/>
            <person name="St-Onge C."/>
            <person name="Giorgi J."/>
            <person name="Grigoriev I.V."/>
            <person name="Roux C."/>
            <person name="Martin F.M."/>
            <person name="Corradi N."/>
        </authorList>
    </citation>
    <scope>NUCLEOTIDE SEQUENCE [LARGE SCALE GENOMIC DNA]</scope>
    <source>
        <strain evidence="7 8">C2</strain>
    </source>
</reference>
<dbReference type="AlphaFoldDB" id="A0A2N1NQN1"/>
<dbReference type="InterPro" id="IPR017441">
    <property type="entry name" value="Protein_kinase_ATP_BS"/>
</dbReference>
<dbReference type="PANTHER" id="PTHR44329">
    <property type="entry name" value="SERINE/THREONINE-PROTEIN KINASE TNNI3K-RELATED"/>
    <property type="match status" value="1"/>
</dbReference>
<feature type="binding site" evidence="5">
    <location>
        <position position="334"/>
    </location>
    <ligand>
        <name>ATP</name>
        <dbReference type="ChEBI" id="CHEBI:30616"/>
    </ligand>
</feature>
<protein>
    <submittedName>
        <fullName evidence="7">Kinase-like protein</fullName>
    </submittedName>
</protein>
<comment type="caution">
    <text evidence="7">The sequence shown here is derived from an EMBL/GenBank/DDBJ whole genome shotgun (WGS) entry which is preliminary data.</text>
</comment>
<keyword evidence="2 5" id="KW-0547">Nucleotide-binding</keyword>
<name>A0A2N1NQN1_9GLOM</name>
<accession>A0A2N1NQN1</accession>
<dbReference type="SUPFAM" id="SSF56112">
    <property type="entry name" value="Protein kinase-like (PK-like)"/>
    <property type="match status" value="1"/>
</dbReference>
<dbReference type="PROSITE" id="PS50011">
    <property type="entry name" value="PROTEIN_KINASE_DOM"/>
    <property type="match status" value="1"/>
</dbReference>
<dbReference type="GO" id="GO:0007166">
    <property type="term" value="P:cell surface receptor signaling pathway"/>
    <property type="evidence" value="ECO:0007669"/>
    <property type="project" value="InterPro"/>
</dbReference>